<organism evidence="1 2">
    <name type="scientific">Alishewanella aestuarii B11</name>
    <dbReference type="NCBI Taxonomy" id="1197174"/>
    <lineage>
        <taxon>Bacteria</taxon>
        <taxon>Pseudomonadati</taxon>
        <taxon>Pseudomonadota</taxon>
        <taxon>Gammaproteobacteria</taxon>
        <taxon>Alteromonadales</taxon>
        <taxon>Alteromonadaceae</taxon>
        <taxon>Alishewanella</taxon>
    </lineage>
</organism>
<comment type="caution">
    <text evidence="1">The sequence shown here is derived from an EMBL/GenBank/DDBJ whole genome shotgun (WGS) entry which is preliminary data.</text>
</comment>
<protein>
    <submittedName>
        <fullName evidence="1">Uncharacterized protein</fullName>
    </submittedName>
</protein>
<reference evidence="1 2" key="1">
    <citation type="journal article" date="2012" name="J. Bacteriol.">
        <title>Genome Sequence of Pectin-Degrading Alishewanella aestuarii Strain B11T, Isolated from Tidal Flat Sediment.</title>
        <authorList>
            <person name="Jung J."/>
            <person name="Choi S."/>
            <person name="Chun J."/>
            <person name="Park W."/>
        </authorList>
    </citation>
    <scope>NUCLEOTIDE SEQUENCE [LARGE SCALE GENOMIC DNA]</scope>
    <source>
        <strain evidence="1 2">B11</strain>
    </source>
</reference>
<evidence type="ECO:0000313" key="2">
    <source>
        <dbReference type="Proteomes" id="UP000012043"/>
    </source>
</evidence>
<sequence>MPLPIFRCLKRGFLAFLSCLSSVRRHMKSLRFLRFAVLFGV</sequence>
<evidence type="ECO:0000313" key="1">
    <source>
        <dbReference type="EMBL" id="EJI84596.1"/>
    </source>
</evidence>
<name>J1QGG3_9ALTE</name>
<keyword evidence="2" id="KW-1185">Reference proteome</keyword>
<proteinExistence type="predicted"/>
<accession>J1QGG3</accession>
<dbReference type="EMBL" id="ALAB01000029">
    <property type="protein sequence ID" value="EJI84596.1"/>
    <property type="molecule type" value="Genomic_DNA"/>
</dbReference>
<dbReference type="Proteomes" id="UP000012043">
    <property type="component" value="Unassembled WGS sequence"/>
</dbReference>
<dbReference type="AlphaFoldDB" id="J1QGG3"/>
<gene>
    <name evidence="1" type="ORF">AEST_25290</name>
</gene>
<dbReference type="PATRIC" id="fig|1197174.4.peg.2473"/>